<keyword evidence="2" id="KW-1185">Reference proteome</keyword>
<sequence>MPGIKIQLRTVINQRQSQVFEEIASRTRRELSETRLQRTVARSDAVHANVRAISNHRQKDK</sequence>
<gene>
    <name evidence="1" type="ORF">DPMN_140492</name>
</gene>
<reference evidence="1" key="2">
    <citation type="submission" date="2020-11" db="EMBL/GenBank/DDBJ databases">
        <authorList>
            <person name="McCartney M.A."/>
            <person name="Auch B."/>
            <person name="Kono T."/>
            <person name="Mallez S."/>
            <person name="Becker A."/>
            <person name="Gohl D.M."/>
            <person name="Silverstein K.A.T."/>
            <person name="Koren S."/>
            <person name="Bechman K.B."/>
            <person name="Herman A."/>
            <person name="Abrahante J.E."/>
            <person name="Garbe J."/>
        </authorList>
    </citation>
    <scope>NUCLEOTIDE SEQUENCE</scope>
    <source>
        <strain evidence="1">Duluth1</strain>
        <tissue evidence="1">Whole animal</tissue>
    </source>
</reference>
<accession>A0A9D4GBM8</accession>
<reference evidence="1" key="1">
    <citation type="journal article" date="2019" name="bioRxiv">
        <title>The Genome of the Zebra Mussel, Dreissena polymorpha: A Resource for Invasive Species Research.</title>
        <authorList>
            <person name="McCartney M.A."/>
            <person name="Auch B."/>
            <person name="Kono T."/>
            <person name="Mallez S."/>
            <person name="Zhang Y."/>
            <person name="Obille A."/>
            <person name="Becker A."/>
            <person name="Abrahante J.E."/>
            <person name="Garbe J."/>
            <person name="Badalamenti J.P."/>
            <person name="Herman A."/>
            <person name="Mangelson H."/>
            <person name="Liachko I."/>
            <person name="Sullivan S."/>
            <person name="Sone E.D."/>
            <person name="Koren S."/>
            <person name="Silverstein K.A.T."/>
            <person name="Beckman K.B."/>
            <person name="Gohl D.M."/>
        </authorList>
    </citation>
    <scope>NUCLEOTIDE SEQUENCE</scope>
    <source>
        <strain evidence="1">Duluth1</strain>
        <tissue evidence="1">Whole animal</tissue>
    </source>
</reference>
<dbReference type="EMBL" id="JAIWYP010000006">
    <property type="protein sequence ID" value="KAH3812070.1"/>
    <property type="molecule type" value="Genomic_DNA"/>
</dbReference>
<evidence type="ECO:0000313" key="1">
    <source>
        <dbReference type="EMBL" id="KAH3812070.1"/>
    </source>
</evidence>
<comment type="caution">
    <text evidence="1">The sequence shown here is derived from an EMBL/GenBank/DDBJ whole genome shotgun (WGS) entry which is preliminary data.</text>
</comment>
<organism evidence="1 2">
    <name type="scientific">Dreissena polymorpha</name>
    <name type="common">Zebra mussel</name>
    <name type="synonym">Mytilus polymorpha</name>
    <dbReference type="NCBI Taxonomy" id="45954"/>
    <lineage>
        <taxon>Eukaryota</taxon>
        <taxon>Metazoa</taxon>
        <taxon>Spiralia</taxon>
        <taxon>Lophotrochozoa</taxon>
        <taxon>Mollusca</taxon>
        <taxon>Bivalvia</taxon>
        <taxon>Autobranchia</taxon>
        <taxon>Heteroconchia</taxon>
        <taxon>Euheterodonta</taxon>
        <taxon>Imparidentia</taxon>
        <taxon>Neoheterodontei</taxon>
        <taxon>Myida</taxon>
        <taxon>Dreissenoidea</taxon>
        <taxon>Dreissenidae</taxon>
        <taxon>Dreissena</taxon>
    </lineage>
</organism>
<name>A0A9D4GBM8_DREPO</name>
<dbReference type="AlphaFoldDB" id="A0A9D4GBM8"/>
<evidence type="ECO:0000313" key="2">
    <source>
        <dbReference type="Proteomes" id="UP000828390"/>
    </source>
</evidence>
<proteinExistence type="predicted"/>
<protein>
    <submittedName>
        <fullName evidence="1">Uncharacterized protein</fullName>
    </submittedName>
</protein>
<dbReference type="Proteomes" id="UP000828390">
    <property type="component" value="Unassembled WGS sequence"/>
</dbReference>